<keyword evidence="2" id="KW-0812">Transmembrane</keyword>
<evidence type="ECO:0000313" key="5">
    <source>
        <dbReference type="Proteomes" id="UP000176191"/>
    </source>
</evidence>
<dbReference type="PROSITE" id="PS51841">
    <property type="entry name" value="LTD"/>
    <property type="match status" value="1"/>
</dbReference>
<feature type="compositionally biased region" description="Pro residues" evidence="1">
    <location>
        <begin position="148"/>
        <end position="184"/>
    </location>
</feature>
<accession>A0A1F5F393</accession>
<dbReference type="Pfam" id="PF00932">
    <property type="entry name" value="LTD"/>
    <property type="match status" value="1"/>
</dbReference>
<dbReference type="SUPFAM" id="SSF74853">
    <property type="entry name" value="Lamin A/C globular tail domain"/>
    <property type="match status" value="1"/>
</dbReference>
<dbReference type="InterPro" id="IPR001322">
    <property type="entry name" value="Lamin_tail_dom"/>
</dbReference>
<feature type="domain" description="LTD" evidence="3">
    <location>
        <begin position="20"/>
        <end position="118"/>
    </location>
</feature>
<evidence type="ECO:0000256" key="2">
    <source>
        <dbReference type="SAM" id="Phobius"/>
    </source>
</evidence>
<evidence type="ECO:0000256" key="1">
    <source>
        <dbReference type="SAM" id="MobiDB-lite"/>
    </source>
</evidence>
<feature type="region of interest" description="Disordered" evidence="1">
    <location>
        <begin position="127"/>
        <end position="193"/>
    </location>
</feature>
<dbReference type="PANTHER" id="PTHR48148">
    <property type="entry name" value="KERATINOCYTE PROLINE-RICH PROTEIN"/>
    <property type="match status" value="1"/>
</dbReference>
<comment type="caution">
    <text evidence="4">The sequence shown here is derived from an EMBL/GenBank/DDBJ whole genome shotgun (WGS) entry which is preliminary data.</text>
</comment>
<sequence>MFPTKLLIICTLSLIILLLVPAPVRAAVLLNEISPATNPEWIELYNDGDTLIDLTGFLLEDGNTNHTDDLVLSGSLASHSYGVFFHNEGWLNNGGDTLKLYDNATPSANIIDQYTYGSLTAEKSVFRSPNGSENWVTGFPTQNASNPAPSPSPSPSPTPSPTPTPTPTPIPSPTPPPSPKPSLKPSPLSSPSLKLEETGTIAGQTIDINLSAFGASASPSPSISSKPTLNRSRAKTALISGAGLVLISLAGFFGYRRTHQSTHPDV</sequence>
<dbReference type="AlphaFoldDB" id="A0A1F5F393"/>
<keyword evidence="2" id="KW-1133">Transmembrane helix</keyword>
<evidence type="ECO:0000259" key="3">
    <source>
        <dbReference type="PROSITE" id="PS51841"/>
    </source>
</evidence>
<dbReference type="EMBL" id="MFAK01000041">
    <property type="protein sequence ID" value="OGD74072.1"/>
    <property type="molecule type" value="Genomic_DNA"/>
</dbReference>
<proteinExistence type="predicted"/>
<organism evidence="4 5">
    <name type="scientific">Candidatus Collierbacteria bacterium RIFOXYA2_FULL_46_10</name>
    <dbReference type="NCBI Taxonomy" id="1817726"/>
    <lineage>
        <taxon>Bacteria</taxon>
        <taxon>Candidatus Collieribacteriota</taxon>
    </lineage>
</organism>
<reference evidence="4 5" key="1">
    <citation type="journal article" date="2016" name="Nat. Commun.">
        <title>Thousands of microbial genomes shed light on interconnected biogeochemical processes in an aquifer system.</title>
        <authorList>
            <person name="Anantharaman K."/>
            <person name="Brown C.T."/>
            <person name="Hug L.A."/>
            <person name="Sharon I."/>
            <person name="Castelle C.J."/>
            <person name="Probst A.J."/>
            <person name="Thomas B.C."/>
            <person name="Singh A."/>
            <person name="Wilkins M.J."/>
            <person name="Karaoz U."/>
            <person name="Brodie E.L."/>
            <person name="Williams K.H."/>
            <person name="Hubbard S.S."/>
            <person name="Banfield J.F."/>
        </authorList>
    </citation>
    <scope>NUCLEOTIDE SEQUENCE [LARGE SCALE GENOMIC DNA]</scope>
</reference>
<dbReference type="InterPro" id="IPR036415">
    <property type="entry name" value="Lamin_tail_dom_sf"/>
</dbReference>
<feature type="compositionally biased region" description="Polar residues" evidence="1">
    <location>
        <begin position="127"/>
        <end position="147"/>
    </location>
</feature>
<dbReference type="PANTHER" id="PTHR48148:SF2">
    <property type="entry name" value="PA14 DOMAIN-CONTAINING PROTEIN"/>
    <property type="match status" value="1"/>
</dbReference>
<feature type="transmembrane region" description="Helical" evidence="2">
    <location>
        <begin position="237"/>
        <end position="255"/>
    </location>
</feature>
<protein>
    <recommendedName>
        <fullName evidence="3">LTD domain-containing protein</fullName>
    </recommendedName>
</protein>
<keyword evidence="2" id="KW-0472">Membrane</keyword>
<gene>
    <name evidence="4" type="ORF">A2228_00370</name>
</gene>
<evidence type="ECO:0000313" key="4">
    <source>
        <dbReference type="EMBL" id="OGD74072.1"/>
    </source>
</evidence>
<dbReference type="Proteomes" id="UP000176191">
    <property type="component" value="Unassembled WGS sequence"/>
</dbReference>
<name>A0A1F5F393_9BACT</name>